<comment type="caution">
    <text evidence="1">The sequence shown here is derived from an EMBL/GenBank/DDBJ whole genome shotgun (WGS) entry which is preliminary data.</text>
</comment>
<sequence length="36" mass="4011">MKQMSVLLETGMFEELVPTKKQTVADLLKELSLSGD</sequence>
<dbReference type="EMBL" id="LAZR01057111">
    <property type="protein sequence ID" value="KKK72730.1"/>
    <property type="molecule type" value="Genomic_DNA"/>
</dbReference>
<accession>A0A0F8YGA6</accession>
<feature type="non-terminal residue" evidence="1">
    <location>
        <position position="36"/>
    </location>
</feature>
<name>A0A0F8YGA6_9ZZZZ</name>
<reference evidence="1" key="1">
    <citation type="journal article" date="2015" name="Nature">
        <title>Complex archaea that bridge the gap between prokaryotes and eukaryotes.</title>
        <authorList>
            <person name="Spang A."/>
            <person name="Saw J.H."/>
            <person name="Jorgensen S.L."/>
            <person name="Zaremba-Niedzwiedzka K."/>
            <person name="Martijn J."/>
            <person name="Lind A.E."/>
            <person name="van Eijk R."/>
            <person name="Schleper C."/>
            <person name="Guy L."/>
            <person name="Ettema T.J."/>
        </authorList>
    </citation>
    <scope>NUCLEOTIDE SEQUENCE</scope>
</reference>
<evidence type="ECO:0000313" key="1">
    <source>
        <dbReference type="EMBL" id="KKK72730.1"/>
    </source>
</evidence>
<protein>
    <submittedName>
        <fullName evidence="1">Uncharacterized protein</fullName>
    </submittedName>
</protein>
<organism evidence="1">
    <name type="scientific">marine sediment metagenome</name>
    <dbReference type="NCBI Taxonomy" id="412755"/>
    <lineage>
        <taxon>unclassified sequences</taxon>
        <taxon>metagenomes</taxon>
        <taxon>ecological metagenomes</taxon>
    </lineage>
</organism>
<dbReference type="AlphaFoldDB" id="A0A0F8YGA6"/>
<proteinExistence type="predicted"/>
<gene>
    <name evidence="1" type="ORF">LCGC14_2900930</name>
</gene>